<dbReference type="Proteomes" id="UP001189429">
    <property type="component" value="Unassembled WGS sequence"/>
</dbReference>
<proteinExistence type="predicted"/>
<reference evidence="6" key="1">
    <citation type="submission" date="2023-10" db="EMBL/GenBank/DDBJ databases">
        <authorList>
            <person name="Chen Y."/>
            <person name="Shah S."/>
            <person name="Dougan E. K."/>
            <person name="Thang M."/>
            <person name="Chan C."/>
        </authorList>
    </citation>
    <scope>NUCLEOTIDE SEQUENCE [LARGE SCALE GENOMIC DNA]</scope>
</reference>
<dbReference type="EMBL" id="CAUYUJ010015284">
    <property type="protein sequence ID" value="CAK0851997.1"/>
    <property type="molecule type" value="Genomic_DNA"/>
</dbReference>
<feature type="transmembrane region" description="Helical" evidence="5">
    <location>
        <begin position="375"/>
        <end position="398"/>
    </location>
</feature>
<dbReference type="Pfam" id="PF06423">
    <property type="entry name" value="GWT1"/>
    <property type="match status" value="1"/>
</dbReference>
<organism evidence="6 7">
    <name type="scientific">Prorocentrum cordatum</name>
    <dbReference type="NCBI Taxonomy" id="2364126"/>
    <lineage>
        <taxon>Eukaryota</taxon>
        <taxon>Sar</taxon>
        <taxon>Alveolata</taxon>
        <taxon>Dinophyceae</taxon>
        <taxon>Prorocentrales</taxon>
        <taxon>Prorocentraceae</taxon>
        <taxon>Prorocentrum</taxon>
    </lineage>
</organism>
<feature type="transmembrane region" description="Helical" evidence="5">
    <location>
        <begin position="446"/>
        <end position="465"/>
    </location>
</feature>
<feature type="transmembrane region" description="Helical" evidence="5">
    <location>
        <begin position="303"/>
        <end position="322"/>
    </location>
</feature>
<feature type="transmembrane region" description="Helical" evidence="5">
    <location>
        <begin position="243"/>
        <end position="263"/>
    </location>
</feature>
<protein>
    <recommendedName>
        <fullName evidence="8">GPI-anchored wall transfer protein</fullName>
    </recommendedName>
</protein>
<evidence type="ECO:0008006" key="8">
    <source>
        <dbReference type="Google" id="ProtNLM"/>
    </source>
</evidence>
<evidence type="ECO:0000256" key="3">
    <source>
        <dbReference type="ARBA" id="ARBA00022989"/>
    </source>
</evidence>
<feature type="transmembrane region" description="Helical" evidence="5">
    <location>
        <begin position="177"/>
        <end position="198"/>
    </location>
</feature>
<comment type="subcellular location">
    <subcellularLocation>
        <location evidence="1">Membrane</location>
        <topology evidence="1">Multi-pass membrane protein</topology>
    </subcellularLocation>
</comment>
<name>A0ABN9U386_9DINO</name>
<evidence type="ECO:0000256" key="4">
    <source>
        <dbReference type="ARBA" id="ARBA00023136"/>
    </source>
</evidence>
<keyword evidence="4 5" id="KW-0472">Membrane</keyword>
<evidence type="ECO:0000256" key="1">
    <source>
        <dbReference type="ARBA" id="ARBA00004141"/>
    </source>
</evidence>
<dbReference type="PANTHER" id="PTHR20661:SF0">
    <property type="entry name" value="PHOSPHATIDYLINOSITOL-GLYCAN BIOSYNTHESIS CLASS W PROTEIN"/>
    <property type="match status" value="1"/>
</dbReference>
<accession>A0ABN9U386</accession>
<feature type="transmembrane region" description="Helical" evidence="5">
    <location>
        <begin position="278"/>
        <end position="296"/>
    </location>
</feature>
<sequence length="503" mass="53778">MAAPSGSPRGGNASLGCPSLMDGKPLVFMDEACVWSADSWKYKLLQEGSYTNHEGAGMVSVVALMATYPIIVALQQLIVMACKKKLALAPLRHAIEFCGSCLPLIGTFCAPHMVWRSAALFVCFGTCLATLVEDPLVWPRLLSQALASRAARKAEDKPVSFSSLDERGNRLRFVAEYRAVVMMTTCIVILAVDFPSIFPRAHAKTEEFGYSLMDLGTGSIIVSSAICSKAARGERQGRGLGKVMARALALWPVLLIGFVRFALVRGTDYHVPTSEYGVHWNFFFTIAVVNLVSTAADLGPAASAAAGVVILLAYQFYLSALGGSDFILHAPRVGLFSANREGVLSCAGFLGIHWLAVALGALIRHRAYQAASRKLALLAAAAGGLAVTWCLEALGVAVSRRMCNLPYCVLTLAVNALVLGGLAAVDLLWPGSRPKMPSVYTGVQDSMLVTFLAANLCTGVVNLQIQPLLVPCYAAMVIMICYLTVWALPICLLSSWGIAPKLW</sequence>
<evidence type="ECO:0000256" key="5">
    <source>
        <dbReference type="SAM" id="Phobius"/>
    </source>
</evidence>
<feature type="transmembrane region" description="Helical" evidence="5">
    <location>
        <begin position="55"/>
        <end position="74"/>
    </location>
</feature>
<evidence type="ECO:0000256" key="2">
    <source>
        <dbReference type="ARBA" id="ARBA00022692"/>
    </source>
</evidence>
<evidence type="ECO:0000313" key="6">
    <source>
        <dbReference type="EMBL" id="CAK0851997.1"/>
    </source>
</evidence>
<feature type="transmembrane region" description="Helical" evidence="5">
    <location>
        <begin position="477"/>
        <end position="499"/>
    </location>
</feature>
<dbReference type="PANTHER" id="PTHR20661">
    <property type="entry name" value="PHOSPHATIDYLINOSITOL-GLYCAN BIOSYNTHESIS CLASS W PROTEIN"/>
    <property type="match status" value="1"/>
</dbReference>
<keyword evidence="2 5" id="KW-0812">Transmembrane</keyword>
<comment type="caution">
    <text evidence="6">The sequence shown here is derived from an EMBL/GenBank/DDBJ whole genome shotgun (WGS) entry which is preliminary data.</text>
</comment>
<evidence type="ECO:0000313" key="7">
    <source>
        <dbReference type="Proteomes" id="UP001189429"/>
    </source>
</evidence>
<feature type="transmembrane region" description="Helical" evidence="5">
    <location>
        <begin position="404"/>
        <end position="425"/>
    </location>
</feature>
<keyword evidence="7" id="KW-1185">Reference proteome</keyword>
<dbReference type="InterPro" id="IPR009447">
    <property type="entry name" value="PIGW/GWT1"/>
</dbReference>
<gene>
    <name evidence="6" type="ORF">PCOR1329_LOCUS43984</name>
</gene>
<keyword evidence="3 5" id="KW-1133">Transmembrane helix</keyword>
<feature type="transmembrane region" description="Helical" evidence="5">
    <location>
        <begin position="342"/>
        <end position="363"/>
    </location>
</feature>